<dbReference type="SUPFAM" id="SSF51161">
    <property type="entry name" value="Trimeric LpxA-like enzymes"/>
    <property type="match status" value="1"/>
</dbReference>
<dbReference type="InterPro" id="IPR001451">
    <property type="entry name" value="Hexapep"/>
</dbReference>
<keyword evidence="6" id="KW-1185">Reference proteome</keyword>
<evidence type="ECO:0000256" key="1">
    <source>
        <dbReference type="ARBA" id="ARBA00007274"/>
    </source>
</evidence>
<keyword evidence="5" id="KW-0413">Isomerase</keyword>
<keyword evidence="2" id="KW-0808">Transferase</keyword>
<dbReference type="CDD" id="cd03358">
    <property type="entry name" value="LbH_WxcM_N_like"/>
    <property type="match status" value="1"/>
</dbReference>
<organism evidence="5 6">
    <name type="scientific">Vibrio metoecus</name>
    <dbReference type="NCBI Taxonomy" id="1481663"/>
    <lineage>
        <taxon>Bacteria</taxon>
        <taxon>Pseudomonadati</taxon>
        <taxon>Pseudomonadota</taxon>
        <taxon>Gammaproteobacteria</taxon>
        <taxon>Vibrionales</taxon>
        <taxon>Vibrionaceae</taxon>
        <taxon>Vibrio</taxon>
    </lineage>
</organism>
<sequence>MKLHPLSDVASSFIGEGTKIWQFSVVLAGAKIGKDCNLCAHTFVENDVVLGNRVTIKSGVYLWDGIELEDDVFIGPCVAFTNDKFPRSKQYPGSFPKIRIKKGASVGANSTILPGITIGVNAMVGAGSVVTKDVPDNAVVIGNPAKIIRYIEA</sequence>
<dbReference type="RefSeq" id="WP_055030396.1">
    <property type="nucleotide sequence ID" value="NZ_LBGQ01000031.1"/>
</dbReference>
<comment type="caution">
    <text evidence="5">The sequence shown here is derived from an EMBL/GenBank/DDBJ whole genome shotgun (WGS) entry which is preliminary data.</text>
</comment>
<evidence type="ECO:0000313" key="5">
    <source>
        <dbReference type="EMBL" id="KDO14944.1"/>
    </source>
</evidence>
<comment type="similarity">
    <text evidence="1">Belongs to the transferase hexapeptide repeat family.</text>
</comment>
<dbReference type="InterPro" id="IPR050179">
    <property type="entry name" value="Trans_hexapeptide_repeat"/>
</dbReference>
<gene>
    <name evidence="5" type="ORF">DP83_05210</name>
</gene>
<dbReference type="Pfam" id="PF14602">
    <property type="entry name" value="Hexapep_2"/>
    <property type="match status" value="1"/>
</dbReference>
<proteinExistence type="inferred from homology"/>
<dbReference type="PANTHER" id="PTHR43300">
    <property type="entry name" value="ACETYLTRANSFERASE"/>
    <property type="match status" value="1"/>
</dbReference>
<evidence type="ECO:0000256" key="2">
    <source>
        <dbReference type="ARBA" id="ARBA00022679"/>
    </source>
</evidence>
<dbReference type="Pfam" id="PF00132">
    <property type="entry name" value="Hexapep"/>
    <property type="match status" value="1"/>
</dbReference>
<protein>
    <submittedName>
        <fullName evidence="5">dTDP-6-deoxy-3,4-keto-hexulose isomerase</fullName>
    </submittedName>
</protein>
<dbReference type="InterPro" id="IPR018357">
    <property type="entry name" value="Hexapep_transf_CS"/>
</dbReference>
<dbReference type="GO" id="GO:0016853">
    <property type="term" value="F:isomerase activity"/>
    <property type="evidence" value="ECO:0007669"/>
    <property type="project" value="UniProtKB-KW"/>
</dbReference>
<evidence type="ECO:0000256" key="3">
    <source>
        <dbReference type="ARBA" id="ARBA00022737"/>
    </source>
</evidence>
<dbReference type="InterPro" id="IPR011004">
    <property type="entry name" value="Trimer_LpxA-like_sf"/>
</dbReference>
<accession>A0ABR4RZ11</accession>
<evidence type="ECO:0000313" key="6">
    <source>
        <dbReference type="Proteomes" id="UP000027331"/>
    </source>
</evidence>
<name>A0ABR4RZ11_VIBMT</name>
<dbReference type="EMBL" id="JJMN01000031">
    <property type="protein sequence ID" value="KDO14944.1"/>
    <property type="molecule type" value="Genomic_DNA"/>
</dbReference>
<keyword evidence="4" id="KW-0012">Acyltransferase</keyword>
<evidence type="ECO:0000256" key="4">
    <source>
        <dbReference type="ARBA" id="ARBA00023315"/>
    </source>
</evidence>
<reference evidence="5 6" key="1">
    <citation type="submission" date="2014-04" db="EMBL/GenBank/DDBJ databases">
        <title>Vibrio metecus sp. nov., a close relative of Vibrio cholerae isolated from coastal brackish ponds and clinical specimens.</title>
        <authorList>
            <person name="Kirchberger P.C."/>
            <person name="Turnsek M."/>
            <person name="Hunt D.E."/>
            <person name="Haley B.J."/>
            <person name="Colwell R."/>
            <person name="Polz M.F."/>
            <person name="Tarr C.L."/>
            <person name="Boucher Y."/>
        </authorList>
    </citation>
    <scope>NUCLEOTIDE SEQUENCE [LARGE SCALE GENOMIC DNA]</scope>
    <source>
        <strain evidence="6">PPCK-2014</strain>
    </source>
</reference>
<dbReference type="PANTHER" id="PTHR43300:SF4">
    <property type="entry name" value="ACYL-[ACYL-CARRIER-PROTEIN]--UDP-N-ACETYLGLUCOSAMINE O-ACYLTRANSFERASE"/>
    <property type="match status" value="1"/>
</dbReference>
<dbReference type="Proteomes" id="UP000027331">
    <property type="component" value="Unassembled WGS sequence"/>
</dbReference>
<dbReference type="PROSITE" id="PS00101">
    <property type="entry name" value="HEXAPEP_TRANSFERASES"/>
    <property type="match status" value="1"/>
</dbReference>
<dbReference type="Gene3D" id="2.160.10.10">
    <property type="entry name" value="Hexapeptide repeat proteins"/>
    <property type="match status" value="1"/>
</dbReference>
<keyword evidence="3" id="KW-0677">Repeat</keyword>